<dbReference type="PANTHER" id="PTHR10472:SF1">
    <property type="entry name" value="D-AMINOACYL-TRNA DEACYLASE 2"/>
    <property type="match status" value="1"/>
</dbReference>
<comment type="caution">
    <text evidence="7">The sequence shown here is derived from an EMBL/GenBank/DDBJ whole genome shotgun (WGS) entry which is preliminary data.</text>
</comment>
<organism evidence="7 8">
    <name type="scientific">Pseudoloma neurophilia</name>
    <dbReference type="NCBI Taxonomy" id="146866"/>
    <lineage>
        <taxon>Eukaryota</taxon>
        <taxon>Fungi</taxon>
        <taxon>Fungi incertae sedis</taxon>
        <taxon>Microsporidia</taxon>
        <taxon>Pseudoloma</taxon>
    </lineage>
</organism>
<dbReference type="GO" id="GO:0005737">
    <property type="term" value="C:cytoplasm"/>
    <property type="evidence" value="ECO:0007669"/>
    <property type="project" value="UniProtKB-SubCell"/>
</dbReference>
<evidence type="ECO:0000256" key="3">
    <source>
        <dbReference type="ARBA" id="ARBA00020007"/>
    </source>
</evidence>
<keyword evidence="8" id="KW-1185">Reference proteome</keyword>
<dbReference type="EMBL" id="LGUB01000446">
    <property type="protein sequence ID" value="KRH93188.1"/>
    <property type="molecule type" value="Genomic_DNA"/>
</dbReference>
<keyword evidence="4" id="KW-0963">Cytoplasm</keyword>
<dbReference type="VEuPathDB" id="MicrosporidiaDB:M153_134200097"/>
<comment type="subunit">
    <text evidence="2">Homodimer.</text>
</comment>
<dbReference type="SUPFAM" id="SSF69500">
    <property type="entry name" value="DTD-like"/>
    <property type="match status" value="1"/>
</dbReference>
<dbReference type="AlphaFoldDB" id="A0A0R0M1C8"/>
<proteinExistence type="predicted"/>
<sequence length="142" mass="16220">MQLIIQRVLEAEVTVDEVEIAKIDVGYLVYLCFQPNDTEDVIKKAAKKLKTLKMANKTAILENESFLFISNFTLLGKIKGNGISYHNSMEKSKAEGFYHLFLEEIKKLHQNIQNGQYGSRCKIKSTVYGPFNLIVDFKPTKL</sequence>
<dbReference type="Pfam" id="PF02580">
    <property type="entry name" value="Tyr_Deacylase"/>
    <property type="match status" value="1"/>
</dbReference>
<dbReference type="OrthoDB" id="275783at2759"/>
<gene>
    <name evidence="7" type="ORF">M153_134200097</name>
</gene>
<dbReference type="InterPro" id="IPR023509">
    <property type="entry name" value="DTD-like_sf"/>
</dbReference>
<evidence type="ECO:0000256" key="5">
    <source>
        <dbReference type="ARBA" id="ARBA00022801"/>
    </source>
</evidence>
<evidence type="ECO:0000256" key="6">
    <source>
        <dbReference type="ARBA" id="ARBA00032747"/>
    </source>
</evidence>
<evidence type="ECO:0000256" key="1">
    <source>
        <dbReference type="ARBA" id="ARBA00004496"/>
    </source>
</evidence>
<evidence type="ECO:0000313" key="8">
    <source>
        <dbReference type="Proteomes" id="UP000051530"/>
    </source>
</evidence>
<comment type="subcellular location">
    <subcellularLocation>
        <location evidence="1">Cytoplasm</location>
    </subcellularLocation>
</comment>
<dbReference type="Gene3D" id="3.50.80.10">
    <property type="entry name" value="D-tyrosyl-tRNA(Tyr) deacylase"/>
    <property type="match status" value="1"/>
</dbReference>
<reference evidence="7 8" key="1">
    <citation type="submission" date="2015-07" db="EMBL/GenBank/DDBJ databases">
        <title>The genome of Pseudoloma neurophilia, a relevant intracellular parasite of the zebrafish.</title>
        <authorList>
            <person name="Ndikumana S."/>
            <person name="Pelin A."/>
            <person name="Sanders J."/>
            <person name="Corradi N."/>
        </authorList>
    </citation>
    <scope>NUCLEOTIDE SEQUENCE [LARGE SCALE GENOMIC DNA]</scope>
    <source>
        <strain evidence="7 8">MK1</strain>
    </source>
</reference>
<name>A0A0R0M1C8_9MICR</name>
<keyword evidence="5" id="KW-0378">Hydrolase</keyword>
<evidence type="ECO:0000256" key="2">
    <source>
        <dbReference type="ARBA" id="ARBA00011738"/>
    </source>
</evidence>
<evidence type="ECO:0000313" key="7">
    <source>
        <dbReference type="EMBL" id="KRH93188.1"/>
    </source>
</evidence>
<dbReference type="GO" id="GO:0051500">
    <property type="term" value="F:D-tyrosyl-tRNA(Tyr) deacylase activity"/>
    <property type="evidence" value="ECO:0007669"/>
    <property type="project" value="TreeGrafter"/>
</dbReference>
<dbReference type="InterPro" id="IPR003732">
    <property type="entry name" value="Daa-tRNA_deacyls_DTD"/>
</dbReference>
<accession>A0A0R0M1C8</accession>
<dbReference type="PANTHER" id="PTHR10472">
    <property type="entry name" value="D-TYROSYL-TRNA TYR DEACYLASE"/>
    <property type="match status" value="1"/>
</dbReference>
<protein>
    <recommendedName>
        <fullName evidence="3">D-aminoacyl-tRNA deacylase</fullName>
    </recommendedName>
    <alternativeName>
        <fullName evidence="6">Gly-tRNA(Ala) deacylase</fullName>
    </alternativeName>
</protein>
<evidence type="ECO:0000256" key="4">
    <source>
        <dbReference type="ARBA" id="ARBA00022490"/>
    </source>
</evidence>
<dbReference type="Proteomes" id="UP000051530">
    <property type="component" value="Unassembled WGS sequence"/>
</dbReference>